<protein>
    <submittedName>
        <fullName evidence="2">Uncharacterized protein</fullName>
    </submittedName>
</protein>
<proteinExistence type="predicted"/>
<sequence length="227" mass="23430">MTASPSEAPPPPPDVPAGVRAQILATEHWSLLATRSMTWSEVMSRITIHLTVASASLVVLALFAQASGFGGAFRVMAIGLAAAVLVMGTLTQIRVVNASIDDASTILGMNRLRAAYLDLDPGLAPYLVTSPHDDQQGLMQTYLMGWPRSTLSHVAGSTSIFMTVINAIVAGTLGALVADAAGGGAAVVVVLGTVCGVGYVVAQLVIGQRSFATPRQDSRFPTPSTGD</sequence>
<dbReference type="RefSeq" id="WP_091784000.1">
    <property type="nucleotide sequence ID" value="NZ_LT629711.1"/>
</dbReference>
<evidence type="ECO:0000313" key="2">
    <source>
        <dbReference type="EMBL" id="SDP19482.1"/>
    </source>
</evidence>
<feature type="transmembrane region" description="Helical" evidence="1">
    <location>
        <begin position="72"/>
        <end position="90"/>
    </location>
</feature>
<dbReference type="EMBL" id="LT629711">
    <property type="protein sequence ID" value="SDP19482.1"/>
    <property type="molecule type" value="Genomic_DNA"/>
</dbReference>
<organism evidence="2 3">
    <name type="scientific">Pedococcus dokdonensis</name>
    <dbReference type="NCBI Taxonomy" id="443156"/>
    <lineage>
        <taxon>Bacteria</taxon>
        <taxon>Bacillati</taxon>
        <taxon>Actinomycetota</taxon>
        <taxon>Actinomycetes</taxon>
        <taxon>Micrococcales</taxon>
        <taxon>Intrasporangiaceae</taxon>
        <taxon>Pedococcus</taxon>
    </lineage>
</organism>
<dbReference type="OrthoDB" id="165132at2"/>
<gene>
    <name evidence="2" type="ORF">SAMN04489867_1694</name>
</gene>
<keyword evidence="3" id="KW-1185">Reference proteome</keyword>
<name>A0A1H0QQD6_9MICO</name>
<evidence type="ECO:0000256" key="1">
    <source>
        <dbReference type="SAM" id="Phobius"/>
    </source>
</evidence>
<keyword evidence="1" id="KW-0472">Membrane</keyword>
<keyword evidence="1" id="KW-1133">Transmembrane helix</keyword>
<dbReference type="Proteomes" id="UP000199077">
    <property type="component" value="Chromosome I"/>
</dbReference>
<keyword evidence="1" id="KW-0812">Transmembrane</keyword>
<feature type="transmembrane region" description="Helical" evidence="1">
    <location>
        <begin position="46"/>
        <end position="66"/>
    </location>
</feature>
<feature type="transmembrane region" description="Helical" evidence="1">
    <location>
        <begin position="154"/>
        <end position="178"/>
    </location>
</feature>
<reference evidence="3" key="1">
    <citation type="submission" date="2016-10" db="EMBL/GenBank/DDBJ databases">
        <authorList>
            <person name="Varghese N."/>
            <person name="Submissions S."/>
        </authorList>
    </citation>
    <scope>NUCLEOTIDE SEQUENCE [LARGE SCALE GENOMIC DNA]</scope>
    <source>
        <strain evidence="3">DSM 22329</strain>
    </source>
</reference>
<accession>A0A1H0QQD6</accession>
<feature type="transmembrane region" description="Helical" evidence="1">
    <location>
        <begin position="184"/>
        <end position="206"/>
    </location>
</feature>
<evidence type="ECO:0000313" key="3">
    <source>
        <dbReference type="Proteomes" id="UP000199077"/>
    </source>
</evidence>
<dbReference type="AlphaFoldDB" id="A0A1H0QQD6"/>